<feature type="chain" id="PRO_5024362708" evidence="2">
    <location>
        <begin position="24"/>
        <end position="97"/>
    </location>
</feature>
<proteinExistence type="predicted"/>
<organism evidence="3 4">
    <name type="scientific">Carpinus fangiana</name>
    <dbReference type="NCBI Taxonomy" id="176857"/>
    <lineage>
        <taxon>Eukaryota</taxon>
        <taxon>Viridiplantae</taxon>
        <taxon>Streptophyta</taxon>
        <taxon>Embryophyta</taxon>
        <taxon>Tracheophyta</taxon>
        <taxon>Spermatophyta</taxon>
        <taxon>Magnoliopsida</taxon>
        <taxon>eudicotyledons</taxon>
        <taxon>Gunneridae</taxon>
        <taxon>Pentapetalae</taxon>
        <taxon>rosids</taxon>
        <taxon>fabids</taxon>
        <taxon>Fagales</taxon>
        <taxon>Betulaceae</taxon>
        <taxon>Carpinus</taxon>
    </lineage>
</organism>
<reference evidence="3 4" key="1">
    <citation type="submission" date="2019-06" db="EMBL/GenBank/DDBJ databases">
        <title>A chromosomal-level reference genome of Carpinus fangiana (Coryloideae, Betulaceae).</title>
        <authorList>
            <person name="Yang X."/>
            <person name="Wang Z."/>
            <person name="Zhang L."/>
            <person name="Hao G."/>
            <person name="Liu J."/>
            <person name="Yang Y."/>
        </authorList>
    </citation>
    <scope>NUCLEOTIDE SEQUENCE [LARGE SCALE GENOMIC DNA]</scope>
    <source>
        <strain evidence="3">Cfa_2016G</strain>
        <tissue evidence="3">Leaf</tissue>
    </source>
</reference>
<name>A0A5N6QWY5_9ROSI</name>
<evidence type="ECO:0000313" key="3">
    <source>
        <dbReference type="EMBL" id="KAE8021728.1"/>
    </source>
</evidence>
<protein>
    <submittedName>
        <fullName evidence="3">Uncharacterized protein</fullName>
    </submittedName>
</protein>
<accession>A0A5N6QWY5</accession>
<dbReference type="AlphaFoldDB" id="A0A5N6QWY5"/>
<evidence type="ECO:0000313" key="4">
    <source>
        <dbReference type="Proteomes" id="UP000327013"/>
    </source>
</evidence>
<feature type="compositionally biased region" description="Basic and acidic residues" evidence="1">
    <location>
        <begin position="80"/>
        <end position="97"/>
    </location>
</feature>
<feature type="compositionally biased region" description="Polar residues" evidence="1">
    <location>
        <begin position="28"/>
        <end position="39"/>
    </location>
</feature>
<evidence type="ECO:0000256" key="1">
    <source>
        <dbReference type="SAM" id="MobiDB-lite"/>
    </source>
</evidence>
<dbReference type="EMBL" id="CM017323">
    <property type="protein sequence ID" value="KAE8021728.1"/>
    <property type="molecule type" value="Genomic_DNA"/>
</dbReference>
<evidence type="ECO:0000256" key="2">
    <source>
        <dbReference type="SAM" id="SignalP"/>
    </source>
</evidence>
<keyword evidence="4" id="KW-1185">Reference proteome</keyword>
<feature type="signal peptide" evidence="2">
    <location>
        <begin position="1"/>
        <end position="23"/>
    </location>
</feature>
<feature type="region of interest" description="Disordered" evidence="1">
    <location>
        <begin position="28"/>
        <end position="97"/>
    </location>
</feature>
<gene>
    <name evidence="3" type="ORF">FH972_007594</name>
</gene>
<dbReference type="Proteomes" id="UP000327013">
    <property type="component" value="Chromosome 3"/>
</dbReference>
<keyword evidence="2" id="KW-0732">Signal</keyword>
<sequence>MKNIDLTFFCVLLAFILFSSVIARDLAQSGTDQTENHNNLAAAAKPGTGTGGTADPNKPQVCDPKSPTYSRCASPSKPKPKCDPSSKTHERCPPEDP</sequence>